<dbReference type="InterPro" id="IPR042107">
    <property type="entry name" value="DNA-dir_RNA_pol_bsu_ext_1_sf"/>
</dbReference>
<evidence type="ECO:0000256" key="3">
    <source>
        <dbReference type="ARBA" id="ARBA00022695"/>
    </source>
</evidence>
<dbReference type="RefSeq" id="WP_158380413.1">
    <property type="nucleotide sequence ID" value="NZ_CP028359.1"/>
</dbReference>
<dbReference type="NCBIfam" id="NF001616">
    <property type="entry name" value="PRK00405.1"/>
    <property type="match status" value="1"/>
</dbReference>
<organism evidence="16 17">
    <name type="scientific">Candidatus Karelsulcia muelleri</name>
    <dbReference type="NCBI Taxonomy" id="336810"/>
    <lineage>
        <taxon>Bacteria</taxon>
        <taxon>Pseudomonadati</taxon>
        <taxon>Bacteroidota</taxon>
        <taxon>Flavobacteriia</taxon>
        <taxon>Flavobacteriales</taxon>
        <taxon>Candidatus Karelsulcia</taxon>
    </lineage>
</organism>
<feature type="domain" description="DNA-directed RNA polymerase subunit 2 hybrid-binding" evidence="10">
    <location>
        <begin position="677"/>
        <end position="1155"/>
    </location>
</feature>
<dbReference type="Gene3D" id="2.40.270.10">
    <property type="entry name" value="DNA-directed RNA polymerase, subunit 2, domain 6"/>
    <property type="match status" value="2"/>
</dbReference>
<dbReference type="GO" id="GO:0032549">
    <property type="term" value="F:ribonucleoside binding"/>
    <property type="evidence" value="ECO:0007669"/>
    <property type="project" value="InterPro"/>
</dbReference>
<dbReference type="Gene3D" id="2.40.50.150">
    <property type="match status" value="1"/>
</dbReference>
<dbReference type="GO" id="GO:0006351">
    <property type="term" value="P:DNA-templated transcription"/>
    <property type="evidence" value="ECO:0007669"/>
    <property type="project" value="UniProtKB-UniRule"/>
</dbReference>
<dbReference type="Proteomes" id="UP000257017">
    <property type="component" value="Chromosome"/>
</dbReference>
<dbReference type="Gene3D" id="2.40.50.100">
    <property type="match status" value="1"/>
</dbReference>
<dbReference type="GO" id="GO:0003899">
    <property type="term" value="F:DNA-directed RNA polymerase activity"/>
    <property type="evidence" value="ECO:0007669"/>
    <property type="project" value="UniProtKB-UniRule"/>
</dbReference>
<dbReference type="InterPro" id="IPR010243">
    <property type="entry name" value="RNA_pol_bsu_bac"/>
</dbReference>
<gene>
    <name evidence="6" type="primary">rpoB</name>
    <name evidence="16" type="ORF">C9I73_179</name>
</gene>
<name>A0A346E155_9FLAO</name>
<dbReference type="InterPro" id="IPR007120">
    <property type="entry name" value="DNA-dir_RNAP_su2_dom"/>
</dbReference>
<dbReference type="AlphaFoldDB" id="A0A346E155"/>
<proteinExistence type="inferred from homology"/>
<dbReference type="Gene3D" id="3.90.1110.10">
    <property type="entry name" value="RNA polymerase Rpb2, domain 2"/>
    <property type="match status" value="1"/>
</dbReference>
<evidence type="ECO:0000256" key="8">
    <source>
        <dbReference type="RuleBase" id="RU363031"/>
    </source>
</evidence>
<keyword evidence="9" id="KW-0472">Membrane</keyword>
<keyword evidence="1 6" id="KW-0240">DNA-directed RNA polymerase</keyword>
<comment type="function">
    <text evidence="6 8">DNA-dependent RNA polymerase catalyzes the transcription of DNA into RNA using the four ribonucleoside triphosphates as substrates.</text>
</comment>
<feature type="domain" description="RNA polymerase Rpb2" evidence="14">
    <location>
        <begin position="477"/>
        <end position="544"/>
    </location>
</feature>
<evidence type="ECO:0000256" key="5">
    <source>
        <dbReference type="ARBA" id="ARBA00048552"/>
    </source>
</evidence>
<dbReference type="InterPro" id="IPR007645">
    <property type="entry name" value="RNA_pol_Rpb2_3"/>
</dbReference>
<dbReference type="InterPro" id="IPR014724">
    <property type="entry name" value="RNA_pol_RPB2_OB-fold"/>
</dbReference>
<evidence type="ECO:0000259" key="15">
    <source>
        <dbReference type="Pfam" id="PF10385"/>
    </source>
</evidence>
<evidence type="ECO:0000256" key="1">
    <source>
        <dbReference type="ARBA" id="ARBA00022478"/>
    </source>
</evidence>
<dbReference type="Gene3D" id="3.90.1100.10">
    <property type="match status" value="2"/>
</dbReference>
<evidence type="ECO:0000259" key="12">
    <source>
        <dbReference type="Pfam" id="PF04561"/>
    </source>
</evidence>
<feature type="transmembrane region" description="Helical" evidence="9">
    <location>
        <begin position="118"/>
        <end position="137"/>
    </location>
</feature>
<dbReference type="GO" id="GO:0003677">
    <property type="term" value="F:DNA binding"/>
    <property type="evidence" value="ECO:0007669"/>
    <property type="project" value="UniProtKB-UniRule"/>
</dbReference>
<dbReference type="InterPro" id="IPR007642">
    <property type="entry name" value="RNA_pol_Rpb2_2"/>
</dbReference>
<evidence type="ECO:0000256" key="6">
    <source>
        <dbReference type="HAMAP-Rule" id="MF_01321"/>
    </source>
</evidence>
<dbReference type="Pfam" id="PF04565">
    <property type="entry name" value="RNA_pol_Rpb2_3"/>
    <property type="match status" value="1"/>
</dbReference>
<dbReference type="PANTHER" id="PTHR20856">
    <property type="entry name" value="DNA-DIRECTED RNA POLYMERASE I SUBUNIT 2"/>
    <property type="match status" value="1"/>
</dbReference>
<evidence type="ECO:0000256" key="9">
    <source>
        <dbReference type="SAM" id="Phobius"/>
    </source>
</evidence>
<keyword evidence="3 6" id="KW-0548">Nucleotidyltransferase</keyword>
<dbReference type="OrthoDB" id="9803954at2"/>
<evidence type="ECO:0000259" key="10">
    <source>
        <dbReference type="Pfam" id="PF00562"/>
    </source>
</evidence>
<dbReference type="Pfam" id="PF04561">
    <property type="entry name" value="RNA_pol_Rpb2_2"/>
    <property type="match status" value="2"/>
</dbReference>
<feature type="domain" description="RNA polymerase Rpb2" evidence="12">
    <location>
        <begin position="147"/>
        <end position="219"/>
    </location>
</feature>
<dbReference type="InterPro" id="IPR007121">
    <property type="entry name" value="RNA_pol_bsu_CS"/>
</dbReference>
<evidence type="ECO:0000256" key="7">
    <source>
        <dbReference type="RuleBase" id="RU000434"/>
    </source>
</evidence>
<dbReference type="InterPro" id="IPR019462">
    <property type="entry name" value="DNA-dir_RNA_pol_bsu_external_1"/>
</dbReference>
<keyword evidence="9" id="KW-1133">Transmembrane helix</keyword>
<evidence type="ECO:0000259" key="11">
    <source>
        <dbReference type="Pfam" id="PF04560"/>
    </source>
</evidence>
<dbReference type="CDD" id="cd00653">
    <property type="entry name" value="RNA_pol_B_RPB2"/>
    <property type="match status" value="1"/>
</dbReference>
<feature type="domain" description="DNA-directed RNA polymerase beta subunit external 1" evidence="15">
    <location>
        <begin position="555"/>
        <end position="615"/>
    </location>
</feature>
<dbReference type="EMBL" id="CP028359">
    <property type="protein sequence ID" value="AXN02710.1"/>
    <property type="molecule type" value="Genomic_DNA"/>
</dbReference>
<accession>A0A346E155</accession>
<evidence type="ECO:0000313" key="16">
    <source>
        <dbReference type="EMBL" id="AXN02710.1"/>
    </source>
</evidence>
<keyword evidence="9" id="KW-0812">Transmembrane</keyword>
<dbReference type="InterPro" id="IPR007644">
    <property type="entry name" value="RNA_pol_bsu_protrusion"/>
</dbReference>
<dbReference type="Pfam" id="PF10385">
    <property type="entry name" value="RNA_pol_Rpb2_45"/>
    <property type="match status" value="1"/>
</dbReference>
<dbReference type="GO" id="GO:0000428">
    <property type="term" value="C:DNA-directed RNA polymerase complex"/>
    <property type="evidence" value="ECO:0007669"/>
    <property type="project" value="UniProtKB-KW"/>
</dbReference>
<comment type="similarity">
    <text evidence="6 7">Belongs to the RNA polymerase beta chain family.</text>
</comment>
<evidence type="ECO:0000259" key="13">
    <source>
        <dbReference type="Pfam" id="PF04563"/>
    </source>
</evidence>
<comment type="catalytic activity">
    <reaction evidence="5 6 8">
        <text>RNA(n) + a ribonucleoside 5'-triphosphate = RNA(n+1) + diphosphate</text>
        <dbReference type="Rhea" id="RHEA:21248"/>
        <dbReference type="Rhea" id="RHEA-COMP:14527"/>
        <dbReference type="Rhea" id="RHEA-COMP:17342"/>
        <dbReference type="ChEBI" id="CHEBI:33019"/>
        <dbReference type="ChEBI" id="CHEBI:61557"/>
        <dbReference type="ChEBI" id="CHEBI:140395"/>
        <dbReference type="EC" id="2.7.7.6"/>
    </reaction>
</comment>
<dbReference type="InterPro" id="IPR007641">
    <property type="entry name" value="RNA_pol_Rpb2_7"/>
</dbReference>
<evidence type="ECO:0000313" key="17">
    <source>
        <dbReference type="Proteomes" id="UP000257017"/>
    </source>
</evidence>
<feature type="domain" description="RNA polymerase Rpb2" evidence="12">
    <location>
        <begin position="291"/>
        <end position="408"/>
    </location>
</feature>
<evidence type="ECO:0000256" key="4">
    <source>
        <dbReference type="ARBA" id="ARBA00023163"/>
    </source>
</evidence>
<keyword evidence="2 6" id="KW-0808">Transferase</keyword>
<keyword evidence="4 6" id="KW-0804">Transcription</keyword>
<dbReference type="InterPro" id="IPR015712">
    <property type="entry name" value="DNA-dir_RNA_pol_su2"/>
</dbReference>
<dbReference type="HAMAP" id="MF_01321">
    <property type="entry name" value="RNApol_bact_RpoB"/>
    <property type="match status" value="1"/>
</dbReference>
<evidence type="ECO:0000256" key="2">
    <source>
        <dbReference type="ARBA" id="ARBA00022679"/>
    </source>
</evidence>
<dbReference type="InterPro" id="IPR037034">
    <property type="entry name" value="RNA_pol_Rpb2_2_sf"/>
</dbReference>
<dbReference type="Pfam" id="PF04560">
    <property type="entry name" value="RNA_pol_Rpb2_7"/>
    <property type="match status" value="1"/>
</dbReference>
<reference evidence="16 17" key="1">
    <citation type="submission" date="2018-03" db="EMBL/GenBank/DDBJ databases">
        <title>A parallel universe: an anciently diverged bacterial symbiosis in a Hawaiian planthopper (Hemiptera: Cixiidae) reveals rearranged nutritional responsibilities.</title>
        <authorList>
            <person name="Bennett G."/>
            <person name="Mao M."/>
        </authorList>
    </citation>
    <scope>NUCLEOTIDE SEQUENCE [LARGE SCALE GENOMIC DNA]</scope>
    <source>
        <strain evidence="16 17">OLIH</strain>
    </source>
</reference>
<dbReference type="Pfam" id="PF00562">
    <property type="entry name" value="RNA_pol_Rpb2_6"/>
    <property type="match status" value="1"/>
</dbReference>
<sequence length="1238" mass="142742">MQTPENKQSLEKVKQIITYPDFLNIQIASFKRFISYDYKKKIRQYKLDGLTKVFKTHFPYKPYKKNFKISFKKYYLSPPLHSVEYCLERGLTYSVQLNTNFKLTAKKKKTRKKIKEKIFIGYIPYMTPLGSFIFNGYERVIVAQIIRSPGVFFGESSMKNGYKYYYGKIIPKKGIWIEFTADSKNLLNLNFDIKKKFLLTTFLRALGYSKDEDILKLFYLSKQINIKQGNNIIGKTLASRALTYWFEDFVDENTGEILTIERSKILLERNTRLNKNQVYKLKTHNVNYILIKTKSDFKSEYSIVYNTLKKDPTNSQEEALVYLYQQLKNKNPKDKATTERLIYKLLFYRKKFRISKSGRRKLNKLLVNPKKSLRIYLEDILVIIANVIALYNSKKELEDPEHLCNKIVNTVGDQLYVQYSLGVEKILSYLKEKVRKKIQKKSSINTILKYAKPTILIKAKLLNNVLNTFFGTNPLSQFLDQMNPLAELTHKRRLSYLGTGGISRERAGYEIRDINYSYYGRLCPIETPEGPNIGLLSSLSVFGEVNSLGHLVTPYLKIEKGKRSKKIIYLNSEEEIGKRICQINKQFDYSNNIICRRNSDYQVKKKDKIDFMDVACNQLASISVSLIPYLEHDDANRALMGSNMMRQAVPLLNPDIPIVYTGMEKDMMKSTRSIMYAPQDGIVKYVSSKQIIIEYKERKKNLFSSNIKIHNLTKFKNTNQNTCFNINPVVKRGEIIKKGQVLIEGFATKQGELALGKNIKVAFMPFKGYNFEDAIVVSEKIIKEDSFTSIKIMKLTIEARRTKLGKEKFTKKIATISKKEVKNLDKKGIVKVGTFIKHGRIIVGKITKNTETKMKPENKLLTAIIGKKTVNVKDTSVRAGPSLKGIVIRRSIFTKSKKNKNKAKIIVNIKKQINYIINLIKAKIKHIKKYFLKIAKLKRKNQITLGRYKMKIPKELKDILKQYKKEKRRLLNLYLHIKQNIIFGDQLKNGVYKLVKVYIAEKRNLKVGDKMSGRHGNKGVVAKIAKEEDMPFLEDGTIIDMVLNPLGVPSRMNLGQIYETITGEIGYKIKKRIKTPIFNGGTIKELLKYCKKAKISKLSKNYLYNGETGEKFKYPTTIGILYMLKLGHMVDDKLHSRSIGPYSLITQQPLGGKSQSGGQRFGEMEVWALEAFGASNILQELLTIKSDDIKGRIKTYEAIVKGLKLPKPNIPEALTVLKNELKGLCLSLDIKKTKRKNT</sequence>
<evidence type="ECO:0000259" key="14">
    <source>
        <dbReference type="Pfam" id="PF04565"/>
    </source>
</evidence>
<dbReference type="SUPFAM" id="SSF64484">
    <property type="entry name" value="beta and beta-prime subunits of DNA dependent RNA-polymerase"/>
    <property type="match status" value="1"/>
</dbReference>
<comment type="subunit">
    <text evidence="6 8">The RNAP catalytic core consists of 2 alpha, 1 beta, 1 beta' and 1 omega subunit. When a sigma factor is associated with the core the holoenzyme is formed, which can initiate transcription.</text>
</comment>
<feature type="domain" description="RNA polymerase beta subunit protrusion" evidence="13">
    <location>
        <begin position="23"/>
        <end position="127"/>
    </location>
</feature>
<dbReference type="Pfam" id="PF04563">
    <property type="entry name" value="RNA_pol_Rpb2_1"/>
    <property type="match status" value="1"/>
</dbReference>
<feature type="domain" description="RNA polymerase Rpb2" evidence="11">
    <location>
        <begin position="1157"/>
        <end position="1231"/>
    </location>
</feature>
<dbReference type="InterPro" id="IPR037033">
    <property type="entry name" value="DNA-dir_RNAP_su2_hyb_sf"/>
</dbReference>
<dbReference type="NCBIfam" id="TIGR02013">
    <property type="entry name" value="rpoB"/>
    <property type="match status" value="1"/>
</dbReference>
<dbReference type="EC" id="2.7.7.6" evidence="6 8"/>
<dbReference type="Gene3D" id="3.90.1800.10">
    <property type="entry name" value="RNA polymerase alpha subunit dimerisation domain"/>
    <property type="match status" value="1"/>
</dbReference>
<dbReference type="PROSITE" id="PS01166">
    <property type="entry name" value="RNA_POL_BETA"/>
    <property type="match status" value="1"/>
</dbReference>
<dbReference type="Gene3D" id="2.30.150.10">
    <property type="entry name" value="DNA-directed RNA polymerase, beta subunit, external 1 domain"/>
    <property type="match status" value="1"/>
</dbReference>
<protein>
    <recommendedName>
        <fullName evidence="6 8">DNA-directed RNA polymerase subunit beta</fullName>
        <shortName evidence="6">RNAP subunit beta</shortName>
        <ecNumber evidence="6 8">2.7.7.6</ecNumber>
    </recommendedName>
    <alternativeName>
        <fullName evidence="6">RNA polymerase subunit beta</fullName>
    </alternativeName>
    <alternativeName>
        <fullName evidence="6">Transcriptase subunit beta</fullName>
    </alternativeName>
</protein>